<dbReference type="PANTHER" id="PTHR34847">
    <property type="entry name" value="NODULATION PROTEIN U"/>
    <property type="match status" value="1"/>
</dbReference>
<organism evidence="4 5">
    <name type="scientific">Haloarcula saliterrae</name>
    <dbReference type="NCBI Taxonomy" id="2950534"/>
    <lineage>
        <taxon>Archaea</taxon>
        <taxon>Methanobacteriati</taxon>
        <taxon>Methanobacteriota</taxon>
        <taxon>Stenosarchaea group</taxon>
        <taxon>Halobacteria</taxon>
        <taxon>Halobacteriales</taxon>
        <taxon>Haloarculaceae</taxon>
        <taxon>Haloarcula</taxon>
    </lineage>
</organism>
<dbReference type="InterPro" id="IPR051338">
    <property type="entry name" value="NodU/CmcH_Carbamoyltrnsfr"/>
</dbReference>
<comment type="caution">
    <text evidence="4">The sequence shown here is derived from an EMBL/GenBank/DDBJ whole genome shotgun (WGS) entry which is preliminary data.</text>
</comment>
<accession>A0ABU2FGG6</accession>
<dbReference type="InterPro" id="IPR043129">
    <property type="entry name" value="ATPase_NBD"/>
</dbReference>
<keyword evidence="5" id="KW-1185">Reference proteome</keyword>
<dbReference type="Pfam" id="PF02543">
    <property type="entry name" value="Carbam_trans_N"/>
    <property type="match status" value="1"/>
</dbReference>
<dbReference type="SUPFAM" id="SSF53067">
    <property type="entry name" value="Actin-like ATPase domain"/>
    <property type="match status" value="1"/>
</dbReference>
<evidence type="ECO:0000259" key="3">
    <source>
        <dbReference type="Pfam" id="PF16861"/>
    </source>
</evidence>
<dbReference type="InterPro" id="IPR038152">
    <property type="entry name" value="Carbam_trans_C_sf"/>
</dbReference>
<evidence type="ECO:0000256" key="1">
    <source>
        <dbReference type="ARBA" id="ARBA00006129"/>
    </source>
</evidence>
<protein>
    <recommendedName>
        <fullName evidence="6">Carbamoyltransferase</fullName>
    </recommendedName>
</protein>
<dbReference type="Gene3D" id="3.90.870.20">
    <property type="entry name" value="Carbamoyltransferase, C-terminal domain"/>
    <property type="match status" value="1"/>
</dbReference>
<dbReference type="Proteomes" id="UP001259659">
    <property type="component" value="Unassembled WGS sequence"/>
</dbReference>
<evidence type="ECO:0000259" key="2">
    <source>
        <dbReference type="Pfam" id="PF02543"/>
    </source>
</evidence>
<dbReference type="InterPro" id="IPR031730">
    <property type="entry name" value="Carbam_trans_C"/>
</dbReference>
<dbReference type="CDD" id="cd24098">
    <property type="entry name" value="ASKHA_NBD_TobZ_N"/>
    <property type="match status" value="1"/>
</dbReference>
<proteinExistence type="inferred from homology"/>
<reference evidence="4 5" key="1">
    <citation type="submission" date="2022-06" db="EMBL/GenBank/DDBJ databases">
        <title>Haloarcula sp. a new haloarchaeum isolate from saline soil.</title>
        <authorList>
            <person name="Strakova D."/>
            <person name="Galisteo C."/>
            <person name="Sanchez-Porro C."/>
            <person name="Ventosa A."/>
        </authorList>
    </citation>
    <scope>NUCLEOTIDE SEQUENCE [LARGE SCALE GENOMIC DNA]</scope>
    <source>
        <strain evidence="4 5">S1CR25-12</strain>
    </source>
</reference>
<sequence>MSEYVLSLNPCIPPLGSHDGSAVLFRDGDVVFGIEEERLVRQKHAPETFPAESVRACLDAEGIELADVRAVTIPWQPELFRKSLPQTLRQVTSTPRSLPERLRLTGWGIKYSLGPSVTSTSLVTDRLEDIGGPVPPVETHPHHLSHAASAFYPSPFDRALVLTMDGRGEHDATNVWEGTETGIEHRREYAFPNSWGFLYAAVTKYLGFRPWNGEGKVMGLAPYGTRNRDIESRLRGVIDTGVDYDVTGLVTESVQRTVTELEALFDRPRRTEPGTFTDWEKDLAHAVQTLLEETVTSIVATYCRRFDVDTVALAGGVALNCKMNKRVMEVDAVDRTFVQPVAADAGSAIGAGMLEYSPADIEPMSTVYWGPSYDTETIEAALRTNKIEFTRADDIAGTVAERVADGELVGWFQGRTEMGPRALGNRSIVADPRTEASLDRVNRYVKHREEWRPFAPSMLAEAMGDFLVDPEPAPYMVKTFDVRADARDRIPAVVHPADGTTRPQSVRREQNPLYYDLIDAFAELTGVPAVLNTSFNDNGEPIVNRPAEAIKDFFGMGLDAVALNDILVEKPVTDG</sequence>
<feature type="domain" description="Carbamoyltransferase C-terminal" evidence="3">
    <location>
        <begin position="400"/>
        <end position="570"/>
    </location>
</feature>
<evidence type="ECO:0000313" key="4">
    <source>
        <dbReference type="EMBL" id="MDS0261339.1"/>
    </source>
</evidence>
<dbReference type="EMBL" id="JAMQON010000006">
    <property type="protein sequence ID" value="MDS0261339.1"/>
    <property type="molecule type" value="Genomic_DNA"/>
</dbReference>
<dbReference type="Pfam" id="PF16861">
    <property type="entry name" value="Carbam_trans_C"/>
    <property type="match status" value="1"/>
</dbReference>
<feature type="domain" description="Carbamoyltransferase" evidence="2">
    <location>
        <begin position="18"/>
        <end position="352"/>
    </location>
</feature>
<dbReference type="PANTHER" id="PTHR34847:SF1">
    <property type="entry name" value="NODULATION PROTEIN U"/>
    <property type="match status" value="1"/>
</dbReference>
<dbReference type="RefSeq" id="WP_310921161.1">
    <property type="nucleotide sequence ID" value="NZ_JAMQON010000006.1"/>
</dbReference>
<evidence type="ECO:0008006" key="6">
    <source>
        <dbReference type="Google" id="ProtNLM"/>
    </source>
</evidence>
<evidence type="ECO:0000313" key="5">
    <source>
        <dbReference type="Proteomes" id="UP001259659"/>
    </source>
</evidence>
<gene>
    <name evidence="4" type="ORF">NDI56_18215</name>
</gene>
<comment type="similarity">
    <text evidence="1">Belongs to the NodU/CmcH family.</text>
</comment>
<dbReference type="InterPro" id="IPR003696">
    <property type="entry name" value="Carbtransf_dom"/>
</dbReference>
<dbReference type="Gene3D" id="3.30.420.40">
    <property type="match status" value="2"/>
</dbReference>
<name>A0ABU2FGG6_9EURY</name>